<evidence type="ECO:0000313" key="3">
    <source>
        <dbReference type="EMBL" id="RUS67153.1"/>
    </source>
</evidence>
<dbReference type="RefSeq" id="WP_126978989.1">
    <property type="nucleotide sequence ID" value="NZ_PQSP01000002.1"/>
</dbReference>
<dbReference type="OrthoDB" id="9765158at2"/>
<comment type="caution">
    <text evidence="3">The sequence shown here is derived from an EMBL/GenBank/DDBJ whole genome shotgun (WGS) entry which is preliminary data.</text>
</comment>
<feature type="chain" id="PRO_5019441172" description="LysM domain-containing protein" evidence="1">
    <location>
        <begin position="30"/>
        <end position="428"/>
    </location>
</feature>
<dbReference type="Gene3D" id="3.10.350.10">
    <property type="entry name" value="LysM domain"/>
    <property type="match status" value="1"/>
</dbReference>
<gene>
    <name evidence="3" type="ORF">CUZ56_01093</name>
</gene>
<sequence length="428" mass="46915" precursor="true">MKSDQLSKKLRLLVLAAAMTTSVASFGQAAAGGDQWHITASQSAAATLAAQNGVHVSELREDAPATYQIKQGDTLWSISGFFLKDPWKWPALWGMNQSQIRNPNRIYPGQMLYLNRQGDRATLQIATAVGSSGNTRANSAASGAIPTVRLSPGVRSEALDDNAVPVLPPEAVIPFLEHGVIVSRDEFENSPRVVATQERRLILTAGDKVYTRGGTINPAEQKIYLAYTTPEAVRDPETKDVLGFQATYLGKLQYVRAGSEGRAGSYDPTEVPATFVITETKQEIRVGDRLTPASNQQELLTDYVPSAAPAGMEGRVVSLYGGNAFRHGSLYQIVLLGRGHLDGLERGNVVALWRTGVEVRDRTMPEQQRFVTPWSENDRLSQRQSNMMTLPDERYGLAMVFKTYDHLSYAIIMQVTDSVEPGDKFTTP</sequence>
<proteinExistence type="predicted"/>
<keyword evidence="1" id="KW-0732">Signal</keyword>
<evidence type="ECO:0000256" key="1">
    <source>
        <dbReference type="SAM" id="SignalP"/>
    </source>
</evidence>
<dbReference type="EMBL" id="PQSP01000002">
    <property type="protein sequence ID" value="RUS67153.1"/>
    <property type="molecule type" value="Genomic_DNA"/>
</dbReference>
<keyword evidence="4" id="KW-1185">Reference proteome</keyword>
<dbReference type="CDD" id="cd00118">
    <property type="entry name" value="LysM"/>
    <property type="match status" value="1"/>
</dbReference>
<dbReference type="InterPro" id="IPR018392">
    <property type="entry name" value="LysM"/>
</dbReference>
<protein>
    <recommendedName>
        <fullName evidence="2">LysM domain-containing protein</fullName>
    </recommendedName>
</protein>
<feature type="signal peptide" evidence="1">
    <location>
        <begin position="1"/>
        <end position="29"/>
    </location>
</feature>
<dbReference type="PROSITE" id="PS51782">
    <property type="entry name" value="LYSM"/>
    <property type="match status" value="1"/>
</dbReference>
<dbReference type="SMART" id="SM00257">
    <property type="entry name" value="LysM"/>
    <property type="match status" value="1"/>
</dbReference>
<evidence type="ECO:0000313" key="4">
    <source>
        <dbReference type="Proteomes" id="UP000286947"/>
    </source>
</evidence>
<dbReference type="Proteomes" id="UP000286947">
    <property type="component" value="Unassembled WGS sequence"/>
</dbReference>
<dbReference type="PANTHER" id="PTHR34700:SF4">
    <property type="entry name" value="PHAGE-LIKE ELEMENT PBSX PROTEIN XKDP"/>
    <property type="match status" value="1"/>
</dbReference>
<name>A0A433SEJ2_9BURK</name>
<feature type="domain" description="LysM" evidence="2">
    <location>
        <begin position="65"/>
        <end position="114"/>
    </location>
</feature>
<accession>A0A433SEJ2</accession>
<dbReference type="InterPro" id="IPR052196">
    <property type="entry name" value="Bact_Kbp"/>
</dbReference>
<dbReference type="AlphaFoldDB" id="A0A433SEJ2"/>
<dbReference type="Pfam" id="PF01476">
    <property type="entry name" value="LysM"/>
    <property type="match status" value="1"/>
</dbReference>
<reference evidence="3 4" key="1">
    <citation type="submission" date="2018-01" db="EMBL/GenBank/DDBJ databases">
        <title>Saezia sanguinis gen. nov., sp. nov., in the order Burkholderiales isolated from human blood.</title>
        <authorList>
            <person name="Medina-Pascual M.J."/>
            <person name="Valdezate S."/>
            <person name="Monzon S."/>
            <person name="Cuesta I."/>
            <person name="Carrasco G."/>
            <person name="Villalon P."/>
            <person name="Saez-Nieto J.A."/>
        </authorList>
    </citation>
    <scope>NUCLEOTIDE SEQUENCE [LARGE SCALE GENOMIC DNA]</scope>
    <source>
        <strain evidence="3 4">CNM695-12</strain>
    </source>
</reference>
<evidence type="ECO:0000259" key="2">
    <source>
        <dbReference type="PROSITE" id="PS51782"/>
    </source>
</evidence>
<dbReference type="SUPFAM" id="SSF54106">
    <property type="entry name" value="LysM domain"/>
    <property type="match status" value="1"/>
</dbReference>
<dbReference type="PANTHER" id="PTHR34700">
    <property type="entry name" value="POTASSIUM BINDING PROTEIN KBP"/>
    <property type="match status" value="1"/>
</dbReference>
<organism evidence="3 4">
    <name type="scientific">Saezia sanguinis</name>
    <dbReference type="NCBI Taxonomy" id="1965230"/>
    <lineage>
        <taxon>Bacteria</taxon>
        <taxon>Pseudomonadati</taxon>
        <taxon>Pseudomonadota</taxon>
        <taxon>Betaproteobacteria</taxon>
        <taxon>Burkholderiales</taxon>
        <taxon>Saeziaceae</taxon>
        <taxon>Saezia</taxon>
    </lineage>
</organism>
<dbReference type="InterPro" id="IPR036779">
    <property type="entry name" value="LysM_dom_sf"/>
</dbReference>